<reference evidence="3 4" key="1">
    <citation type="submission" date="2017-08" db="EMBL/GenBank/DDBJ databases">
        <authorList>
            <person name="de Groot N.N."/>
        </authorList>
    </citation>
    <scope>NUCLEOTIDE SEQUENCE [LARGE SCALE GENOMIC DNA]</scope>
    <source>
        <strain evidence="3 4">HM2</strain>
    </source>
</reference>
<keyword evidence="1" id="KW-0732">Signal</keyword>
<dbReference type="Proteomes" id="UP000255423">
    <property type="component" value="Unassembled WGS sequence"/>
</dbReference>
<dbReference type="AlphaFoldDB" id="A0A380RWN7"/>
<sequence length="249" mass="27047">MKYLKHLQLWSRVVAVGSLALLAACGGVSDSSKVTEPADVTNGNLTDSRDGKTYKTVTIGSQTWMAENLNYADSANTPSLKGKSWCYNDSVANCEAAGRLYTWAAAIDSVKLANDASNPLDCGFGKTCGLFGKVQGICPSGWHLPSPAEWKTLFAAVGGQDNAGKVLKSQSGWDENGNGTDAYGFSARPVGYREGDGYFYDGGKYAYFWCATEFTSGYANNMYLRYYYGDGYLYDFSKNNAFPVRCLKD</sequence>
<evidence type="ECO:0000313" key="4">
    <source>
        <dbReference type="Proteomes" id="UP000255423"/>
    </source>
</evidence>
<dbReference type="InterPro" id="IPR011871">
    <property type="entry name" value="Fib_succ_major"/>
</dbReference>
<evidence type="ECO:0000313" key="3">
    <source>
        <dbReference type="EMBL" id="SUQ19705.1"/>
    </source>
</evidence>
<feature type="chain" id="PRO_5016574064" evidence="1">
    <location>
        <begin position="24"/>
        <end position="249"/>
    </location>
</feature>
<gene>
    <name evidence="3" type="ORF">SAMN05661053_0945</name>
</gene>
<proteinExistence type="predicted"/>
<accession>A0A380RWN7</accession>
<dbReference type="RefSeq" id="WP_109572268.1">
    <property type="nucleotide sequence ID" value="NZ_UHJL01000001.1"/>
</dbReference>
<evidence type="ECO:0000259" key="2">
    <source>
        <dbReference type="Pfam" id="PF09603"/>
    </source>
</evidence>
<protein>
    <submittedName>
        <fullName evidence="3">Major paralogous domain-containing protein</fullName>
    </submittedName>
</protein>
<dbReference type="EMBL" id="UHJL01000001">
    <property type="protein sequence ID" value="SUQ19705.1"/>
    <property type="molecule type" value="Genomic_DNA"/>
</dbReference>
<feature type="signal peptide" evidence="1">
    <location>
        <begin position="1"/>
        <end position="23"/>
    </location>
</feature>
<organism evidence="3 4">
    <name type="scientific">Fibrobacter succinogenes</name>
    <name type="common">Bacteroides succinogenes</name>
    <dbReference type="NCBI Taxonomy" id="833"/>
    <lineage>
        <taxon>Bacteria</taxon>
        <taxon>Pseudomonadati</taxon>
        <taxon>Fibrobacterota</taxon>
        <taxon>Fibrobacteria</taxon>
        <taxon>Fibrobacterales</taxon>
        <taxon>Fibrobacteraceae</taxon>
        <taxon>Fibrobacter</taxon>
    </lineage>
</organism>
<feature type="domain" description="Fibrobacter succinogenes major paralogous" evidence="2">
    <location>
        <begin position="57"/>
        <end position="248"/>
    </location>
</feature>
<evidence type="ECO:0000256" key="1">
    <source>
        <dbReference type="SAM" id="SignalP"/>
    </source>
</evidence>
<name>A0A380RWN7_FIBSU</name>
<dbReference type="Pfam" id="PF09603">
    <property type="entry name" value="Fib_succ_major"/>
    <property type="match status" value="1"/>
</dbReference>
<dbReference type="NCBIfam" id="TIGR02145">
    <property type="entry name" value="Fib_succ_major"/>
    <property type="match status" value="1"/>
</dbReference>
<dbReference type="PROSITE" id="PS51257">
    <property type="entry name" value="PROKAR_LIPOPROTEIN"/>
    <property type="match status" value="1"/>
</dbReference>